<keyword evidence="3" id="KW-1185">Reference proteome</keyword>
<proteinExistence type="predicted"/>
<feature type="compositionally biased region" description="Polar residues" evidence="1">
    <location>
        <begin position="227"/>
        <end position="242"/>
    </location>
</feature>
<protein>
    <submittedName>
        <fullName evidence="2">Uncharacterized protein</fullName>
    </submittedName>
</protein>
<feature type="region of interest" description="Disordered" evidence="1">
    <location>
        <begin position="141"/>
        <end position="188"/>
    </location>
</feature>
<dbReference type="AlphaFoldDB" id="A0A6A6TVW3"/>
<dbReference type="Proteomes" id="UP000799302">
    <property type="component" value="Unassembled WGS sequence"/>
</dbReference>
<name>A0A6A6TVW3_9PEZI</name>
<sequence>MSDPTLTHQWGVTHPTRTAANAMVRYIWWIVCGILPRNKPGIEKMHGIEKLAFDTWASNFDLQWIVPLYSSQEVVNILNGVEYALASAAYFRVQIPHIVDWTLQELSALRRQYEEAYLTHYSSLQGNGVYGAGNGHNSTNWSSHAGSSMLSRHDNHQSASSFVPEQNDAAVASSQSMHNNPSMSSEREYQHIAASYGVAASSSDLGLRHSDTVQYPDFSSRAEAAVSTASAQVQDTHTSHQPNRAFDPQTPEIMITPASPQRVQQGHSNVEHSSEQARHIIFPQFPRTLPTTIDFTSFDIQAIEHILDSRSDQPAPSTTAADHTSS</sequence>
<organism evidence="2 3">
    <name type="scientific">Microthyrium microscopicum</name>
    <dbReference type="NCBI Taxonomy" id="703497"/>
    <lineage>
        <taxon>Eukaryota</taxon>
        <taxon>Fungi</taxon>
        <taxon>Dikarya</taxon>
        <taxon>Ascomycota</taxon>
        <taxon>Pezizomycotina</taxon>
        <taxon>Dothideomycetes</taxon>
        <taxon>Dothideomycetes incertae sedis</taxon>
        <taxon>Microthyriales</taxon>
        <taxon>Microthyriaceae</taxon>
        <taxon>Microthyrium</taxon>
    </lineage>
</organism>
<feature type="compositionally biased region" description="Polar residues" evidence="1">
    <location>
        <begin position="141"/>
        <end position="150"/>
    </location>
</feature>
<evidence type="ECO:0000313" key="2">
    <source>
        <dbReference type="EMBL" id="KAF2664199.1"/>
    </source>
</evidence>
<evidence type="ECO:0000313" key="3">
    <source>
        <dbReference type="Proteomes" id="UP000799302"/>
    </source>
</evidence>
<evidence type="ECO:0000256" key="1">
    <source>
        <dbReference type="SAM" id="MobiDB-lite"/>
    </source>
</evidence>
<feature type="compositionally biased region" description="Polar residues" evidence="1">
    <location>
        <begin position="312"/>
        <end position="326"/>
    </location>
</feature>
<reference evidence="2" key="1">
    <citation type="journal article" date="2020" name="Stud. Mycol.">
        <title>101 Dothideomycetes genomes: a test case for predicting lifestyles and emergence of pathogens.</title>
        <authorList>
            <person name="Haridas S."/>
            <person name="Albert R."/>
            <person name="Binder M."/>
            <person name="Bloem J."/>
            <person name="Labutti K."/>
            <person name="Salamov A."/>
            <person name="Andreopoulos B."/>
            <person name="Baker S."/>
            <person name="Barry K."/>
            <person name="Bills G."/>
            <person name="Bluhm B."/>
            <person name="Cannon C."/>
            <person name="Castanera R."/>
            <person name="Culley D."/>
            <person name="Daum C."/>
            <person name="Ezra D."/>
            <person name="Gonzalez J."/>
            <person name="Henrissat B."/>
            <person name="Kuo A."/>
            <person name="Liang C."/>
            <person name="Lipzen A."/>
            <person name="Lutzoni F."/>
            <person name="Magnuson J."/>
            <person name="Mondo S."/>
            <person name="Nolan M."/>
            <person name="Ohm R."/>
            <person name="Pangilinan J."/>
            <person name="Park H.-J."/>
            <person name="Ramirez L."/>
            <person name="Alfaro M."/>
            <person name="Sun H."/>
            <person name="Tritt A."/>
            <person name="Yoshinaga Y."/>
            <person name="Zwiers L.-H."/>
            <person name="Turgeon B."/>
            <person name="Goodwin S."/>
            <person name="Spatafora J."/>
            <person name="Crous P."/>
            <person name="Grigoriev I."/>
        </authorList>
    </citation>
    <scope>NUCLEOTIDE SEQUENCE</scope>
    <source>
        <strain evidence="2">CBS 115976</strain>
    </source>
</reference>
<feature type="compositionally biased region" description="Polar residues" evidence="1">
    <location>
        <begin position="172"/>
        <end position="184"/>
    </location>
</feature>
<feature type="region of interest" description="Disordered" evidence="1">
    <location>
        <begin position="226"/>
        <end position="247"/>
    </location>
</feature>
<dbReference type="EMBL" id="MU004243">
    <property type="protein sequence ID" value="KAF2664199.1"/>
    <property type="molecule type" value="Genomic_DNA"/>
</dbReference>
<accession>A0A6A6TVW3</accession>
<feature type="region of interest" description="Disordered" evidence="1">
    <location>
        <begin position="307"/>
        <end position="326"/>
    </location>
</feature>
<gene>
    <name evidence="2" type="ORF">BT63DRAFT_483643</name>
</gene>